<dbReference type="AlphaFoldDB" id="A0A1E5IGX6"/>
<feature type="region of interest" description="Disordered" evidence="1">
    <location>
        <begin position="1"/>
        <end position="20"/>
    </location>
</feature>
<keyword evidence="3" id="KW-1185">Reference proteome</keyword>
<dbReference type="EMBL" id="LNVX01000619">
    <property type="protein sequence ID" value="OEG69645.1"/>
    <property type="molecule type" value="Genomic_DNA"/>
</dbReference>
<proteinExistence type="predicted"/>
<comment type="caution">
    <text evidence="2">The sequence shown here is derived from an EMBL/GenBank/DDBJ whole genome shotgun (WGS) entry which is preliminary data.</text>
</comment>
<evidence type="ECO:0000313" key="3">
    <source>
        <dbReference type="Proteomes" id="UP000095237"/>
    </source>
</evidence>
<name>A0A1E5IGX6_ENDTX</name>
<sequence length="84" mass="9560">MVNPNALPENKVSEVIKKDEASQGKTTDWETVCSVVNNPYVHYFLIAILPVNRQVENGKGVAHNNYQNKSTYYDGFAERKRCLN</sequence>
<evidence type="ECO:0000256" key="1">
    <source>
        <dbReference type="SAM" id="MobiDB-lite"/>
    </source>
</evidence>
<feature type="compositionally biased region" description="Basic and acidic residues" evidence="1">
    <location>
        <begin position="11"/>
        <end position="20"/>
    </location>
</feature>
<gene>
    <name evidence="2" type="ORF">ATZ36_08345</name>
</gene>
<accession>A0A1E5IGX6</accession>
<evidence type="ECO:0000313" key="2">
    <source>
        <dbReference type="EMBL" id="OEG69645.1"/>
    </source>
</evidence>
<dbReference type="Proteomes" id="UP000095237">
    <property type="component" value="Unassembled WGS sequence"/>
</dbReference>
<organism evidence="2 3">
    <name type="scientific">Endomicrobium trichonymphae</name>
    <dbReference type="NCBI Taxonomy" id="1408204"/>
    <lineage>
        <taxon>Bacteria</taxon>
        <taxon>Pseudomonadati</taxon>
        <taxon>Elusimicrobiota</taxon>
        <taxon>Endomicrobiia</taxon>
        <taxon>Endomicrobiales</taxon>
        <taxon>Endomicrobiaceae</taxon>
        <taxon>Candidatus Endomicrobiellum</taxon>
    </lineage>
</organism>
<protein>
    <submittedName>
        <fullName evidence="2">Uncharacterized protein</fullName>
    </submittedName>
</protein>
<reference evidence="2 3" key="1">
    <citation type="submission" date="2015-11" db="EMBL/GenBank/DDBJ databases">
        <title>Evidence for parallel genomic evolution in an endosymbiosis of termite gut flagellates.</title>
        <authorList>
            <person name="Zheng H."/>
        </authorList>
    </citation>
    <scope>NUCLEOTIDE SEQUENCE [LARGE SCALE GENOMIC DNA]</scope>
    <source>
        <strain evidence="2 3">CET450</strain>
    </source>
</reference>